<comment type="caution">
    <text evidence="8">The sequence shown here is derived from an EMBL/GenBank/DDBJ whole genome shotgun (WGS) entry which is preliminary data.</text>
</comment>
<keyword evidence="4" id="KW-0378">Hydrolase</keyword>
<evidence type="ECO:0000256" key="5">
    <source>
        <dbReference type="PIRSR" id="PIRSR001221-1"/>
    </source>
</evidence>
<proteinExistence type="inferred from homology"/>
<feature type="active site" description="Charge relay system" evidence="5">
    <location>
        <position position="156"/>
    </location>
</feature>
<evidence type="ECO:0000313" key="8">
    <source>
        <dbReference type="EMBL" id="VTT73239.1"/>
    </source>
</evidence>
<evidence type="ECO:0000259" key="7">
    <source>
        <dbReference type="Pfam" id="PF01425"/>
    </source>
</evidence>
<dbReference type="PROSITE" id="PS00571">
    <property type="entry name" value="AMIDASES"/>
    <property type="match status" value="1"/>
</dbReference>
<evidence type="ECO:0000256" key="3">
    <source>
        <dbReference type="ARBA" id="ARBA00012922"/>
    </source>
</evidence>
<dbReference type="EMBL" id="CABFJX010000368">
    <property type="protein sequence ID" value="VTT73239.1"/>
    <property type="molecule type" value="Genomic_DNA"/>
</dbReference>
<dbReference type="InterPro" id="IPR023631">
    <property type="entry name" value="Amidase_dom"/>
</dbReference>
<feature type="binding site" evidence="6">
    <location>
        <position position="231"/>
    </location>
    <ligand>
        <name>substrate</name>
    </ligand>
</feature>
<protein>
    <recommendedName>
        <fullName evidence="3">amidase</fullName>
        <ecNumber evidence="3">3.5.1.4</ecNumber>
    </recommendedName>
</protein>
<dbReference type="InterPro" id="IPR036928">
    <property type="entry name" value="AS_sf"/>
</dbReference>
<evidence type="ECO:0000313" key="9">
    <source>
        <dbReference type="Proteomes" id="UP000760494"/>
    </source>
</evidence>
<dbReference type="InterPro" id="IPR020556">
    <property type="entry name" value="Amidase_CS"/>
</dbReference>
<dbReference type="EC" id="3.5.1.4" evidence="3"/>
<dbReference type="GO" id="GO:0004040">
    <property type="term" value="F:amidase activity"/>
    <property type="evidence" value="ECO:0007669"/>
    <property type="project" value="UniProtKB-EC"/>
</dbReference>
<dbReference type="Pfam" id="PF01425">
    <property type="entry name" value="Amidase"/>
    <property type="match status" value="1"/>
</dbReference>
<organism evidence="8 9">
    <name type="scientific">Fusarium fujikuroi</name>
    <name type="common">Bakanae and foot rot disease fungus</name>
    <name type="synonym">Gibberella fujikuroi</name>
    <dbReference type="NCBI Taxonomy" id="5127"/>
    <lineage>
        <taxon>Eukaryota</taxon>
        <taxon>Fungi</taxon>
        <taxon>Dikarya</taxon>
        <taxon>Ascomycota</taxon>
        <taxon>Pezizomycotina</taxon>
        <taxon>Sordariomycetes</taxon>
        <taxon>Hypocreomycetidae</taxon>
        <taxon>Hypocreales</taxon>
        <taxon>Nectriaceae</taxon>
        <taxon>Fusarium</taxon>
        <taxon>Fusarium fujikuroi species complex</taxon>
    </lineage>
</organism>
<evidence type="ECO:0000256" key="4">
    <source>
        <dbReference type="ARBA" id="ARBA00022801"/>
    </source>
</evidence>
<evidence type="ECO:0000256" key="2">
    <source>
        <dbReference type="ARBA" id="ARBA00009199"/>
    </source>
</evidence>
<dbReference type="PIRSF" id="PIRSF001221">
    <property type="entry name" value="Amidase_fungi"/>
    <property type="match status" value="1"/>
</dbReference>
<evidence type="ECO:0000256" key="6">
    <source>
        <dbReference type="PIRSR" id="PIRSR001221-2"/>
    </source>
</evidence>
<dbReference type="PANTHER" id="PTHR46072:SF2">
    <property type="entry name" value="AMIDASE (EUROFUNG)"/>
    <property type="match status" value="1"/>
</dbReference>
<reference evidence="8" key="1">
    <citation type="submission" date="2019-05" db="EMBL/GenBank/DDBJ databases">
        <authorList>
            <person name="Piombo E."/>
        </authorList>
    </citation>
    <scope>NUCLEOTIDE SEQUENCE</scope>
    <source>
        <strain evidence="8">C2S</strain>
    </source>
</reference>
<gene>
    <name evidence="8" type="ORF">C2S_8971</name>
</gene>
<feature type="domain" description="Amidase" evidence="7">
    <location>
        <begin position="114"/>
        <end position="555"/>
    </location>
</feature>
<dbReference type="PANTHER" id="PTHR46072">
    <property type="entry name" value="AMIDASE-RELATED-RELATED"/>
    <property type="match status" value="1"/>
</dbReference>
<comment type="similarity">
    <text evidence="2">Belongs to the amidase family.</text>
</comment>
<evidence type="ECO:0000256" key="1">
    <source>
        <dbReference type="ARBA" id="ARBA00001311"/>
    </source>
</evidence>
<dbReference type="Gene3D" id="3.90.1300.10">
    <property type="entry name" value="Amidase signature (AS) domain"/>
    <property type="match status" value="1"/>
</dbReference>
<comment type="catalytic activity">
    <reaction evidence="1">
        <text>a monocarboxylic acid amide + H2O = a monocarboxylate + NH4(+)</text>
        <dbReference type="Rhea" id="RHEA:12020"/>
        <dbReference type="ChEBI" id="CHEBI:15377"/>
        <dbReference type="ChEBI" id="CHEBI:28938"/>
        <dbReference type="ChEBI" id="CHEBI:35757"/>
        <dbReference type="ChEBI" id="CHEBI:83628"/>
        <dbReference type="EC" id="3.5.1.4"/>
    </reaction>
</comment>
<sequence length="565" mass="62511">MIPNVYPTKMDRSWEEIVKEKRAIRDAQIEKHLTAETNVSLTQIASEAVDIGSITSLIRDGKVSAVEVIRTYIKREVQVHRFEFSILTVTVEPAKHKKGYSASCHPTKSLSNFQQTNCLTEICFDNALEQASRLDGFQKEHGRLIGPLHGIPVTVKDQFNIKGLDSTLGYVGKAFVPAEDDAPLIQTLKKLGAVIIAKTNLPQSIMWCETDNPLWGLTTHPDDPKLTPGGSSGGEAAMLATCASMVGWGTDIGGSIRIPCHMNGLWGLKPSSGRLSYRGVEVTLNGQQHIQSAVGPMARSLSSLKLVTELAIEAEPWTTDPQLPPVPWREAVFQSFTTRRLAVGAMLDDGVVKVHPPIERLFRDLVTKLEAAGHEVIEWDSSLNPRIIDVMDGYYSADGGEDIRRAVSAGGEPFIPQIGAFVNRGKPISVFEYWQLNKRKVAVQEAYHDLWNNKRSPSGRSIDVLLVPTMPHTAVPHGSCRWTGYTKIFNLLDYTALTFPAGKASKDGNDESFWEHVPRNEIDAWNQQLYDPVAMEGRHVGLQIVGRRFEEEKVLGAAQQIHSLL</sequence>
<feature type="binding site" evidence="6">
    <location>
        <position position="205"/>
    </location>
    <ligand>
        <name>substrate</name>
    </ligand>
</feature>
<dbReference type="Proteomes" id="UP000760494">
    <property type="component" value="Unassembled WGS sequence"/>
</dbReference>
<accession>A0A9Q9UE82</accession>
<dbReference type="AlphaFoldDB" id="A0A9Q9UE82"/>
<name>A0A9Q9UE82_FUSFU</name>
<feature type="active site" description="Acyl-ester intermediate" evidence="5">
    <location>
        <position position="255"/>
    </location>
</feature>
<feature type="active site" description="Charge relay system" evidence="5">
    <location>
        <position position="231"/>
    </location>
</feature>
<feature type="binding site" evidence="6">
    <location>
        <begin position="252"/>
        <end position="255"/>
    </location>
    <ligand>
        <name>substrate</name>
    </ligand>
</feature>
<dbReference type="SUPFAM" id="SSF75304">
    <property type="entry name" value="Amidase signature (AS) enzymes"/>
    <property type="match status" value="1"/>
</dbReference>